<keyword evidence="5 7" id="KW-0560">Oxidoreductase</keyword>
<evidence type="ECO:0000256" key="3">
    <source>
        <dbReference type="ARBA" id="ARBA00022630"/>
    </source>
</evidence>
<dbReference type="GO" id="GO:0055130">
    <property type="term" value="P:D-alanine catabolic process"/>
    <property type="evidence" value="ECO:0007669"/>
    <property type="project" value="TreeGrafter"/>
</dbReference>
<comment type="similarity">
    <text evidence="2 7">Belongs to the DadA oxidoreductase family.</text>
</comment>
<dbReference type="STRING" id="1873176.BFN67_06875"/>
<evidence type="ECO:0000256" key="1">
    <source>
        <dbReference type="ARBA" id="ARBA00001974"/>
    </source>
</evidence>
<protein>
    <recommendedName>
        <fullName evidence="7">D-amino acid dehydrogenase</fullName>
        <ecNumber evidence="7">1.4.99.-</ecNumber>
    </recommendedName>
</protein>
<evidence type="ECO:0000313" key="9">
    <source>
        <dbReference type="EMBL" id="OQM73643.1"/>
    </source>
</evidence>
<dbReference type="HAMAP" id="MF_01202">
    <property type="entry name" value="DadA"/>
    <property type="match status" value="1"/>
</dbReference>
<dbReference type="InterPro" id="IPR036188">
    <property type="entry name" value="FAD/NAD-bd_sf"/>
</dbReference>
<dbReference type="NCBIfam" id="NF001933">
    <property type="entry name" value="PRK00711.1"/>
    <property type="match status" value="1"/>
</dbReference>
<organism evidence="9 10">
    <name type="scientific">Manganibacter manganicus</name>
    <dbReference type="NCBI Taxonomy" id="1873176"/>
    <lineage>
        <taxon>Bacteria</taxon>
        <taxon>Pseudomonadati</taxon>
        <taxon>Pseudomonadota</taxon>
        <taxon>Alphaproteobacteria</taxon>
        <taxon>Hyphomicrobiales</taxon>
        <taxon>Phyllobacteriaceae</taxon>
        <taxon>Manganibacter</taxon>
    </lineage>
</organism>
<dbReference type="Gene3D" id="3.50.50.60">
    <property type="entry name" value="FAD/NAD(P)-binding domain"/>
    <property type="match status" value="2"/>
</dbReference>
<dbReference type="SUPFAM" id="SSF51905">
    <property type="entry name" value="FAD/NAD(P)-binding domain"/>
    <property type="match status" value="1"/>
</dbReference>
<name>A0A1V8RKM4_9HYPH</name>
<comment type="function">
    <text evidence="7">Oxidative deamination of D-amino acids.</text>
</comment>
<dbReference type="PANTHER" id="PTHR13847:SF280">
    <property type="entry name" value="D-AMINO ACID DEHYDROGENASE"/>
    <property type="match status" value="1"/>
</dbReference>
<dbReference type="GO" id="GO:0005737">
    <property type="term" value="C:cytoplasm"/>
    <property type="evidence" value="ECO:0007669"/>
    <property type="project" value="TreeGrafter"/>
</dbReference>
<evidence type="ECO:0000256" key="7">
    <source>
        <dbReference type="HAMAP-Rule" id="MF_01202"/>
    </source>
</evidence>
<dbReference type="SUPFAM" id="SSF54373">
    <property type="entry name" value="FAD-linked reductases, C-terminal domain"/>
    <property type="match status" value="1"/>
</dbReference>
<proteinExistence type="inferred from homology"/>
<keyword evidence="4 7" id="KW-0274">FAD</keyword>
<feature type="domain" description="FAD dependent oxidoreductase" evidence="8">
    <location>
        <begin position="2"/>
        <end position="399"/>
    </location>
</feature>
<reference evidence="9 10" key="1">
    <citation type="journal article" date="2016" name="Int. J. Syst. Evol. Microbiol.">
        <title>Pseudaminobacter manganicus sp. nov., isolated from sludge of a manganese mine.</title>
        <authorList>
            <person name="Li J."/>
            <person name="Huang J."/>
            <person name="Liao S."/>
            <person name="Wang G."/>
        </authorList>
    </citation>
    <scope>NUCLEOTIDE SEQUENCE [LARGE SCALE GENOMIC DNA]</scope>
    <source>
        <strain evidence="9 10">JH-7</strain>
    </source>
</reference>
<sequence>MKVLVLGAGVVGTAAAYYLAKDGHEVTVLERHETVARGTSYCNAGLVSPGDATAWASPAALKTFFRGIFNHELGIRVRLQADPYFYRWSLRFLRQCTTERLRANTLVKLRMALYSLECINALSEETGIAYDQRRKGIFYFWRTQESFDAGARTYTFLGEHGLPIEIVGRDRIAEVEPGLAAAKNRIAGGIYSPIDQTGDSRQFAERLYAHSAGKFGVSFRFGTTVEGLEIEGDRVRAVRTSVGRIEADAVVLAMGPESGLLGRRYGIDLPVYPVKGYAITVPLEDEAKGPTMGGADEDSLIGYSRLGNRLRVSSTAEFTGFDRTHRPHDFAGIFKAAHDLFPGAFDQKKAEIWAGLRPMMPNSVPVFGQAKYRNLFLDTGHGHLGWTMACGSGKFVSDLVAGRKPDIDPAGLIYRN</sequence>
<dbReference type="GO" id="GO:0008718">
    <property type="term" value="F:D-amino-acid dehydrogenase activity"/>
    <property type="evidence" value="ECO:0007669"/>
    <property type="project" value="UniProtKB-UniRule"/>
</dbReference>
<accession>A0A1V8RKM4</accession>
<dbReference type="Gene3D" id="3.30.9.10">
    <property type="entry name" value="D-Amino Acid Oxidase, subunit A, domain 2"/>
    <property type="match status" value="1"/>
</dbReference>
<comment type="caution">
    <text evidence="9">The sequence shown here is derived from an EMBL/GenBank/DDBJ whole genome shotgun (WGS) entry which is preliminary data.</text>
</comment>
<dbReference type="RefSeq" id="WP_080921463.1">
    <property type="nucleotide sequence ID" value="NZ_MDET01000056.1"/>
</dbReference>
<evidence type="ECO:0000259" key="8">
    <source>
        <dbReference type="Pfam" id="PF01266"/>
    </source>
</evidence>
<dbReference type="InterPro" id="IPR023080">
    <property type="entry name" value="DadA"/>
</dbReference>
<dbReference type="EMBL" id="MDET01000056">
    <property type="protein sequence ID" value="OQM73643.1"/>
    <property type="molecule type" value="Genomic_DNA"/>
</dbReference>
<feature type="binding site" evidence="7">
    <location>
        <begin position="3"/>
        <end position="17"/>
    </location>
    <ligand>
        <name>FAD</name>
        <dbReference type="ChEBI" id="CHEBI:57692"/>
    </ligand>
</feature>
<dbReference type="InterPro" id="IPR006076">
    <property type="entry name" value="FAD-dep_OxRdtase"/>
</dbReference>
<keyword evidence="10" id="KW-1185">Reference proteome</keyword>
<evidence type="ECO:0000256" key="2">
    <source>
        <dbReference type="ARBA" id="ARBA00009410"/>
    </source>
</evidence>
<dbReference type="EC" id="1.4.99.-" evidence="7"/>
<dbReference type="GO" id="GO:0005886">
    <property type="term" value="C:plasma membrane"/>
    <property type="evidence" value="ECO:0007669"/>
    <property type="project" value="TreeGrafter"/>
</dbReference>
<dbReference type="OrthoDB" id="9805337at2"/>
<dbReference type="Pfam" id="PF01266">
    <property type="entry name" value="DAO"/>
    <property type="match status" value="1"/>
</dbReference>
<gene>
    <name evidence="7" type="primary">dadA</name>
    <name evidence="9" type="ORF">BFN67_06875</name>
</gene>
<comment type="cofactor">
    <cofactor evidence="1 7">
        <name>FAD</name>
        <dbReference type="ChEBI" id="CHEBI:57692"/>
    </cofactor>
</comment>
<dbReference type="PANTHER" id="PTHR13847">
    <property type="entry name" value="SARCOSINE DEHYDROGENASE-RELATED"/>
    <property type="match status" value="1"/>
</dbReference>
<dbReference type="Proteomes" id="UP000191905">
    <property type="component" value="Unassembled WGS sequence"/>
</dbReference>
<evidence type="ECO:0000256" key="6">
    <source>
        <dbReference type="ARBA" id="ARBA00047884"/>
    </source>
</evidence>
<evidence type="ECO:0000313" key="10">
    <source>
        <dbReference type="Proteomes" id="UP000191905"/>
    </source>
</evidence>
<evidence type="ECO:0000256" key="4">
    <source>
        <dbReference type="ARBA" id="ARBA00022827"/>
    </source>
</evidence>
<comment type="catalytic activity">
    <reaction evidence="6 7">
        <text>a D-alpha-amino acid + A + H2O = a 2-oxocarboxylate + AH2 + NH4(+)</text>
        <dbReference type="Rhea" id="RHEA:18125"/>
        <dbReference type="ChEBI" id="CHEBI:13193"/>
        <dbReference type="ChEBI" id="CHEBI:15377"/>
        <dbReference type="ChEBI" id="CHEBI:17499"/>
        <dbReference type="ChEBI" id="CHEBI:28938"/>
        <dbReference type="ChEBI" id="CHEBI:35179"/>
        <dbReference type="ChEBI" id="CHEBI:59871"/>
    </reaction>
</comment>
<evidence type="ECO:0000256" key="5">
    <source>
        <dbReference type="ARBA" id="ARBA00023002"/>
    </source>
</evidence>
<dbReference type="AlphaFoldDB" id="A0A1V8RKM4"/>
<keyword evidence="3 7" id="KW-0285">Flavoprotein</keyword>